<evidence type="ECO:0000256" key="3">
    <source>
        <dbReference type="ARBA" id="ARBA00021502"/>
    </source>
</evidence>
<dbReference type="Proteomes" id="UP000188320">
    <property type="component" value="Unassembled WGS sequence"/>
</dbReference>
<dbReference type="AlphaFoldDB" id="A0A1R1PVD0"/>
<sequence length="794" mass="88287">MSKAKVRAGEVLALLINNYLNDEENIIEHLPRVLEAIIFSNLFNVSNEDDDNKLAQFGGIPTFSSAGAKGKSKKTADSLTNVDNQNKYEESVRKWTSKMVALVLSKNDDCKLAGTMLMKQTIEQSSTLLATTFEKWTFHLLAMLTKSESQRVQEAAIMTIKCMLEFSKRSTSISNDVVVGVVEKYNVQLVKLLSPQRKLFGIICDTLIWSAKSYPTTIKNNGDKCVKACLEYLDGKFTVSRPELVKTASETVASLVSTYTGKKSSADTWEECIEKTINSITDTLNKLFFSIYGNEKKHRINFDKFEMKECSDDYVVKIPQMLDRCVALAQLLVALLTTETQDAVVVPVERILHLVDKIIGVTSSSKKHQLAESQEYLLLQANLSQLYYVAVRIISSLVVSTENYLLPYLKHVTLACVKLNLLANRGELALVEIYSYNVITLLCEYHGYGAACYLDESFYLRLVKKISLNFDASDVHGQNSLSATAEQTKSKSTKRQRSQKKGTEINTNATAKRLTWSDAHYSTLMLLKTLLLKAPDVLSVQLRLRFEHIVISTLLISESCELVCTSNLHSKSIILYYECLLALVQRPRSNKPSVVPHALRLFTKGLNIPQAKSICTEGLTICELLLHPRLPPLIHNAAMELSSDSDLESIDVDADITSINENFDGITETHGNRFEPQIVRPEAGSATTKLSPKSPQKPLTTFVLGLQDKLHMATDTPASTRLPKDDSLLSGAKFISPNNSTVTSRSFDQFVNKASPKKGEGRNSDNNNDVGMGMDGDGDGDDFDLPEIDFEDSD</sequence>
<keyword evidence="8" id="KW-1185">Reference proteome</keyword>
<dbReference type="InterPro" id="IPR016024">
    <property type="entry name" value="ARM-type_fold"/>
</dbReference>
<evidence type="ECO:0000313" key="8">
    <source>
        <dbReference type="Proteomes" id="UP000188320"/>
    </source>
</evidence>
<dbReference type="OrthoDB" id="20900at2759"/>
<evidence type="ECO:0000256" key="2">
    <source>
        <dbReference type="ARBA" id="ARBA00010511"/>
    </source>
</evidence>
<evidence type="ECO:0000313" key="7">
    <source>
        <dbReference type="EMBL" id="OMH84926.1"/>
    </source>
</evidence>
<feature type="region of interest" description="Disordered" evidence="5">
    <location>
        <begin position="481"/>
        <end position="504"/>
    </location>
</feature>
<evidence type="ECO:0000259" key="6">
    <source>
        <dbReference type="Pfam" id="PF08167"/>
    </source>
</evidence>
<dbReference type="GO" id="GO:0006364">
    <property type="term" value="P:rRNA processing"/>
    <property type="evidence" value="ECO:0007669"/>
    <property type="project" value="TreeGrafter"/>
</dbReference>
<feature type="domain" description="Pre-rRNA-processing protein RIX1 N-terminal" evidence="6">
    <location>
        <begin position="27"/>
        <end position="237"/>
    </location>
</feature>
<comment type="subcellular location">
    <subcellularLocation>
        <location evidence="1">Nucleus</location>
    </subcellularLocation>
</comment>
<gene>
    <name evidence="7" type="ORF">AX774_g1539</name>
</gene>
<protein>
    <recommendedName>
        <fullName evidence="3">Pre-rRNA-processing protein RIX1</fullName>
    </recommendedName>
</protein>
<feature type="compositionally biased region" description="Acidic residues" evidence="5">
    <location>
        <begin position="776"/>
        <end position="794"/>
    </location>
</feature>
<dbReference type="PANTHER" id="PTHR34105:SF1">
    <property type="entry name" value="PROLINE-, GLUTAMIC ACID- AND LEUCINE-RICH PROTEIN 1"/>
    <property type="match status" value="1"/>
</dbReference>
<feature type="compositionally biased region" description="Basic residues" evidence="5">
    <location>
        <begin position="491"/>
        <end position="500"/>
    </location>
</feature>
<comment type="caution">
    <text evidence="7">The sequence shown here is derived from an EMBL/GenBank/DDBJ whole genome shotgun (WGS) entry which is preliminary data.</text>
</comment>
<proteinExistence type="inferred from homology"/>
<dbReference type="GO" id="GO:0005634">
    <property type="term" value="C:nucleus"/>
    <property type="evidence" value="ECO:0007669"/>
    <property type="project" value="UniProtKB-SubCell"/>
</dbReference>
<comment type="similarity">
    <text evidence="2">Belongs to the RIX1/PELP1 family.</text>
</comment>
<dbReference type="PANTHER" id="PTHR34105">
    <property type="entry name" value="PROLINE-, GLUTAMIC ACID- AND LEUCINE-RICH PROTEIN 1"/>
    <property type="match status" value="1"/>
</dbReference>
<dbReference type="Pfam" id="PF08167">
    <property type="entry name" value="RIX1"/>
    <property type="match status" value="1"/>
</dbReference>
<evidence type="ECO:0000256" key="4">
    <source>
        <dbReference type="ARBA" id="ARBA00023242"/>
    </source>
</evidence>
<accession>A0A1R1PVD0</accession>
<dbReference type="InterPro" id="IPR012583">
    <property type="entry name" value="RIX1_N"/>
</dbReference>
<reference evidence="8" key="1">
    <citation type="submission" date="2017-01" db="EMBL/GenBank/DDBJ databases">
        <authorList>
            <person name="Wang Y."/>
            <person name="White M."/>
            <person name="Kvist S."/>
            <person name="Moncalvo J.-M."/>
        </authorList>
    </citation>
    <scope>NUCLEOTIDE SEQUENCE [LARGE SCALE GENOMIC DNA]</scope>
    <source>
        <strain evidence="8">COL-18-3</strain>
    </source>
</reference>
<feature type="region of interest" description="Disordered" evidence="5">
    <location>
        <begin position="714"/>
        <end position="794"/>
    </location>
</feature>
<dbReference type="SUPFAM" id="SSF48371">
    <property type="entry name" value="ARM repeat"/>
    <property type="match status" value="1"/>
</dbReference>
<organism evidence="7 8">
    <name type="scientific">Zancudomyces culisetae</name>
    <name type="common">Gut fungus</name>
    <name type="synonym">Smittium culisetae</name>
    <dbReference type="NCBI Taxonomy" id="1213189"/>
    <lineage>
        <taxon>Eukaryota</taxon>
        <taxon>Fungi</taxon>
        <taxon>Fungi incertae sedis</taxon>
        <taxon>Zoopagomycota</taxon>
        <taxon>Kickxellomycotina</taxon>
        <taxon>Harpellomycetes</taxon>
        <taxon>Harpellales</taxon>
        <taxon>Legeriomycetaceae</taxon>
        <taxon>Zancudomyces</taxon>
    </lineage>
</organism>
<evidence type="ECO:0000256" key="1">
    <source>
        <dbReference type="ARBA" id="ARBA00004123"/>
    </source>
</evidence>
<keyword evidence="4" id="KW-0539">Nucleus</keyword>
<dbReference type="EMBL" id="LSSK01000130">
    <property type="protein sequence ID" value="OMH84926.1"/>
    <property type="molecule type" value="Genomic_DNA"/>
</dbReference>
<name>A0A1R1PVD0_ZANCU</name>
<feature type="compositionally biased region" description="Polar residues" evidence="5">
    <location>
        <begin position="736"/>
        <end position="749"/>
    </location>
</feature>
<evidence type="ECO:0000256" key="5">
    <source>
        <dbReference type="SAM" id="MobiDB-lite"/>
    </source>
</evidence>